<evidence type="ECO:0000256" key="2">
    <source>
        <dbReference type="SAM" id="Phobius"/>
    </source>
</evidence>
<feature type="region of interest" description="Disordered" evidence="1">
    <location>
        <begin position="472"/>
        <end position="495"/>
    </location>
</feature>
<reference evidence="4" key="1">
    <citation type="journal article" date="2014" name="Int. J. Syst. Evol. Microbiol.">
        <title>Complete genome of a new Firmicutes species belonging to the dominant human colonic microbiota ('Ruminococcus bicirculans') reveals two chromosomes and a selective capacity to utilize plant glucans.</title>
        <authorList>
            <consortium name="NISC Comparative Sequencing Program"/>
            <person name="Wegmann U."/>
            <person name="Louis P."/>
            <person name="Goesmann A."/>
            <person name="Henrissat B."/>
            <person name="Duncan S.H."/>
            <person name="Flint H.J."/>
        </authorList>
    </citation>
    <scope>NUCLEOTIDE SEQUENCE</scope>
    <source>
        <strain evidence="4">VKM Ac-1246</strain>
    </source>
</reference>
<dbReference type="Pfam" id="PF00144">
    <property type="entry name" value="Beta-lactamase"/>
    <property type="match status" value="1"/>
</dbReference>
<keyword evidence="2" id="KW-0812">Transmembrane</keyword>
<feature type="transmembrane region" description="Helical" evidence="2">
    <location>
        <begin position="404"/>
        <end position="425"/>
    </location>
</feature>
<protein>
    <submittedName>
        <fullName evidence="4">Serine hydrolase</fullName>
    </submittedName>
</protein>
<feature type="transmembrane region" description="Helical" evidence="2">
    <location>
        <begin position="361"/>
        <end position="383"/>
    </location>
</feature>
<keyword evidence="5" id="KW-1185">Reference proteome</keyword>
<dbReference type="PANTHER" id="PTHR46825">
    <property type="entry name" value="D-ALANYL-D-ALANINE-CARBOXYPEPTIDASE/ENDOPEPTIDASE AMPH"/>
    <property type="match status" value="1"/>
</dbReference>
<dbReference type="GO" id="GO:0016787">
    <property type="term" value="F:hydrolase activity"/>
    <property type="evidence" value="ECO:0007669"/>
    <property type="project" value="UniProtKB-KW"/>
</dbReference>
<accession>A0ABQ5T0P8</accession>
<dbReference type="EMBL" id="BSEL01000007">
    <property type="protein sequence ID" value="GLJ69302.1"/>
    <property type="molecule type" value="Genomic_DNA"/>
</dbReference>
<comment type="caution">
    <text evidence="4">The sequence shown here is derived from an EMBL/GenBank/DDBJ whole genome shotgun (WGS) entry which is preliminary data.</text>
</comment>
<dbReference type="InterPro" id="IPR012338">
    <property type="entry name" value="Beta-lactam/transpept-like"/>
</dbReference>
<keyword evidence="2" id="KW-0472">Membrane</keyword>
<gene>
    <name evidence="4" type="ORF">GCM10017579_33380</name>
</gene>
<evidence type="ECO:0000313" key="4">
    <source>
        <dbReference type="EMBL" id="GLJ69302.1"/>
    </source>
</evidence>
<proteinExistence type="predicted"/>
<organism evidence="4 5">
    <name type="scientific">Nocardioides luteus</name>
    <dbReference type="NCBI Taxonomy" id="1844"/>
    <lineage>
        <taxon>Bacteria</taxon>
        <taxon>Bacillati</taxon>
        <taxon>Actinomycetota</taxon>
        <taxon>Actinomycetes</taxon>
        <taxon>Propionibacteriales</taxon>
        <taxon>Nocardioidaceae</taxon>
        <taxon>Nocardioides</taxon>
    </lineage>
</organism>
<feature type="transmembrane region" description="Helical" evidence="2">
    <location>
        <begin position="445"/>
        <end position="463"/>
    </location>
</feature>
<dbReference type="InterPro" id="IPR050491">
    <property type="entry name" value="AmpC-like"/>
</dbReference>
<feature type="compositionally biased region" description="Basic and acidic residues" evidence="1">
    <location>
        <begin position="478"/>
        <end position="488"/>
    </location>
</feature>
<keyword evidence="2" id="KW-1133">Transmembrane helix</keyword>
<name>A0ABQ5T0P8_9ACTN</name>
<dbReference type="PANTHER" id="PTHR46825:SF9">
    <property type="entry name" value="BETA-LACTAMASE-RELATED DOMAIN-CONTAINING PROTEIN"/>
    <property type="match status" value="1"/>
</dbReference>
<dbReference type="SUPFAM" id="SSF56601">
    <property type="entry name" value="beta-lactamase/transpeptidase-like"/>
    <property type="match status" value="1"/>
</dbReference>
<dbReference type="Gene3D" id="3.40.710.10">
    <property type="entry name" value="DD-peptidase/beta-lactamase superfamily"/>
    <property type="match status" value="1"/>
</dbReference>
<evidence type="ECO:0000256" key="1">
    <source>
        <dbReference type="SAM" id="MobiDB-lite"/>
    </source>
</evidence>
<reference evidence="4" key="2">
    <citation type="submission" date="2023-01" db="EMBL/GenBank/DDBJ databases">
        <authorList>
            <person name="Sun Q."/>
            <person name="Evtushenko L."/>
        </authorList>
    </citation>
    <scope>NUCLEOTIDE SEQUENCE</scope>
    <source>
        <strain evidence="4">VKM Ac-1246</strain>
    </source>
</reference>
<feature type="domain" description="Beta-lactamase-related" evidence="3">
    <location>
        <begin position="21"/>
        <end position="331"/>
    </location>
</feature>
<dbReference type="Proteomes" id="UP001142292">
    <property type="component" value="Unassembled WGS sequence"/>
</dbReference>
<keyword evidence="4" id="KW-0378">Hydrolase</keyword>
<dbReference type="InterPro" id="IPR001466">
    <property type="entry name" value="Beta-lactam-related"/>
</dbReference>
<evidence type="ECO:0000313" key="5">
    <source>
        <dbReference type="Proteomes" id="UP001142292"/>
    </source>
</evidence>
<evidence type="ECO:0000259" key="3">
    <source>
        <dbReference type="Pfam" id="PF00144"/>
    </source>
</evidence>
<sequence length="495" mass="52780">MLVLVVPFAQPAAAEEGEAIAEAVADFAEKSGYPGIAVVVTEPDGNRHATTYGVDAEGDAVTSDTRMPVASVSKTMTAAAVMQLVAAGRVDLDAPVYDYLPDFRLEDRRGAEITVRHLLSQTSGITDLTLREKSLPQPSTLAEAERRARQAGLATDPGAKYAYTNTNFHLAARIVERVSGMPFGDYLERAIFEPAGMKRTTTIDVTPEDLPADVADGHLYAYGLTPPAAEPHRFVDGSDGVITTPDDLATWLLVQRRDGVAANGTRVLPAGTIEQMQTAGPDARYALGWEVGDRHGEQEVGHGGIWFTYTADVLLTESGHGVVVMGNSGVGLGNEGTGTLATSVADIIDGRAVEPMSPIRVWTDLVLAALTLLTTALGVRRLARTRSWVRKHGDKAGSRLTARLLPRLAPTVLLFGLPYLIGFLYGGGRDISLVQLAHFSPALMIWVTVAAVANLATIVVRILGLRRHRAGEPVPSSRRADTSTKERTPAATRAP</sequence>